<name>A0A8G2CHC9_ACIRU</name>
<dbReference type="SUPFAM" id="SSF53850">
    <property type="entry name" value="Periplasmic binding protein-like II"/>
    <property type="match status" value="1"/>
</dbReference>
<keyword evidence="1" id="KW-0732">Signal</keyword>
<proteinExistence type="predicted"/>
<evidence type="ECO:0000313" key="3">
    <source>
        <dbReference type="Proteomes" id="UP000186308"/>
    </source>
</evidence>
<feature type="signal peptide" evidence="1">
    <location>
        <begin position="1"/>
        <end position="34"/>
    </location>
</feature>
<gene>
    <name evidence="2" type="ORF">SAMN05421828_10118</name>
</gene>
<dbReference type="AlphaFoldDB" id="A0A8G2CHC9"/>
<comment type="caution">
    <text evidence="2">The sequence shown here is derived from an EMBL/GenBank/DDBJ whole genome shotgun (WGS) entry which is preliminary data.</text>
</comment>
<dbReference type="EMBL" id="FTNE01000001">
    <property type="protein sequence ID" value="SIQ03310.1"/>
    <property type="molecule type" value="Genomic_DNA"/>
</dbReference>
<dbReference type="RefSeq" id="WP_029313534.1">
    <property type="nucleotide sequence ID" value="NZ_FTNE01000001.1"/>
</dbReference>
<accession>A0A8G2CHC9</accession>
<evidence type="ECO:0008006" key="4">
    <source>
        <dbReference type="Google" id="ProtNLM"/>
    </source>
</evidence>
<protein>
    <recommendedName>
        <fullName evidence="4">Solute-binding protein family 3/N-terminal domain-containing protein</fullName>
    </recommendedName>
</protein>
<dbReference type="Proteomes" id="UP000186308">
    <property type="component" value="Unassembled WGS sequence"/>
</dbReference>
<feature type="chain" id="PRO_5034541502" description="Solute-binding protein family 3/N-terminal domain-containing protein" evidence="1">
    <location>
        <begin position="35"/>
        <end position="261"/>
    </location>
</feature>
<keyword evidence="3" id="KW-1185">Reference proteome</keyword>
<evidence type="ECO:0000313" key="2">
    <source>
        <dbReference type="EMBL" id="SIQ03310.1"/>
    </source>
</evidence>
<sequence>MVDVTPNTPPQPRRGLVWSGVAMVMATLTASASAATTSFCIDKGNPFFNIDHAVATAVAHAEHTSAHFTVIDTRVGADALNAQKGIFFAKLATRCDLVMGFPVETGYPTVPSGVMATNPYAATGFVLAAPGSTAPSFASLAPHTRVGITYLTVPSTYFDHGHGATLEAHEYSTPGSLYRALEAKDVAVALMWQPWLVNHLAHTHAKVAQHALSLPHAQWQIVALYSTAHAASGKSFDHALQHLVAHRQLASLVAPYRVPAK</sequence>
<organism evidence="2 3">
    <name type="scientific">Acidiphilium rubrum</name>
    <dbReference type="NCBI Taxonomy" id="526"/>
    <lineage>
        <taxon>Bacteria</taxon>
        <taxon>Pseudomonadati</taxon>
        <taxon>Pseudomonadota</taxon>
        <taxon>Alphaproteobacteria</taxon>
        <taxon>Acetobacterales</taxon>
        <taxon>Acidocellaceae</taxon>
        <taxon>Acidiphilium</taxon>
    </lineage>
</organism>
<evidence type="ECO:0000256" key="1">
    <source>
        <dbReference type="SAM" id="SignalP"/>
    </source>
</evidence>
<reference evidence="2 3" key="1">
    <citation type="submission" date="2017-01" db="EMBL/GenBank/DDBJ databases">
        <authorList>
            <person name="Varghese N."/>
            <person name="Submissions S."/>
        </authorList>
    </citation>
    <scope>NUCLEOTIDE SEQUENCE [LARGE SCALE GENOMIC DNA]</scope>
    <source>
        <strain evidence="2 3">ATCC 35905</strain>
    </source>
</reference>
<dbReference type="OrthoDB" id="7283481at2"/>